<organism>
    <name type="scientific">Ixodes scapularis</name>
    <name type="common">Black-legged tick</name>
    <name type="synonym">Deer tick</name>
    <dbReference type="NCBI Taxonomy" id="6945"/>
    <lineage>
        <taxon>Eukaryota</taxon>
        <taxon>Metazoa</taxon>
        <taxon>Ecdysozoa</taxon>
        <taxon>Arthropoda</taxon>
        <taxon>Chelicerata</taxon>
        <taxon>Arachnida</taxon>
        <taxon>Acari</taxon>
        <taxon>Parasitiformes</taxon>
        <taxon>Ixodida</taxon>
        <taxon>Ixodoidea</taxon>
        <taxon>Ixodidae</taxon>
        <taxon>Ixodinae</taxon>
        <taxon>Ixodes</taxon>
    </lineage>
</organism>
<protein>
    <submittedName>
        <fullName evidence="2 3">Uncharacterized protein</fullName>
    </submittedName>
</protein>
<proteinExistence type="predicted"/>
<dbReference type="InParanoid" id="B7PUD6"/>
<evidence type="ECO:0000313" key="2">
    <source>
        <dbReference type="EMBL" id="EEC10207.1"/>
    </source>
</evidence>
<dbReference type="EMBL" id="ABJB010576924">
    <property type="status" value="NOT_ANNOTATED_CDS"/>
    <property type="molecule type" value="Genomic_DNA"/>
</dbReference>
<dbReference type="VEuPathDB" id="VectorBase:ISCW019626"/>
<gene>
    <name evidence="2" type="ORF">IscW_ISCW019626</name>
</gene>
<sequence length="108" mass="12111">MLHGKTTKQLRTRHTQSSRLEQPAHKAATLGSFHSSTTVSYQRKVLSSELPCQLHEPSWQSVVMAIPCNVQLALTNICRAKSSLTRKKMAQFVPCLKHLFADMGTYEA</sequence>
<dbReference type="EnsemblMetazoa" id="ISCW019626-RA">
    <property type="protein sequence ID" value="ISCW019626-PA"/>
    <property type="gene ID" value="ISCW019626"/>
</dbReference>
<evidence type="ECO:0000256" key="1">
    <source>
        <dbReference type="SAM" id="MobiDB-lite"/>
    </source>
</evidence>
<dbReference type="PaxDb" id="6945-B7PUD6"/>
<accession>B7PUD6</accession>
<dbReference type="AlphaFoldDB" id="B7PUD6"/>
<feature type="region of interest" description="Disordered" evidence="1">
    <location>
        <begin position="1"/>
        <end position="27"/>
    </location>
</feature>
<keyword evidence="4" id="KW-1185">Reference proteome</keyword>
<dbReference type="VEuPathDB" id="VectorBase:ISCI019626"/>
<evidence type="ECO:0000313" key="3">
    <source>
        <dbReference type="EnsemblMetazoa" id="ISCW019626-PA"/>
    </source>
</evidence>
<dbReference type="Proteomes" id="UP000001555">
    <property type="component" value="Unassembled WGS sequence"/>
</dbReference>
<name>B7PUD6_IXOSC</name>
<reference evidence="2 4" key="1">
    <citation type="submission" date="2008-03" db="EMBL/GenBank/DDBJ databases">
        <title>Annotation of Ixodes scapularis.</title>
        <authorList>
            <consortium name="Ixodes scapularis Genome Project Consortium"/>
            <person name="Caler E."/>
            <person name="Hannick L.I."/>
            <person name="Bidwell S."/>
            <person name="Joardar V."/>
            <person name="Thiagarajan M."/>
            <person name="Amedeo P."/>
            <person name="Galinsky K.J."/>
            <person name="Schobel S."/>
            <person name="Inman J."/>
            <person name="Hostetler J."/>
            <person name="Miller J."/>
            <person name="Hammond M."/>
            <person name="Megy K."/>
            <person name="Lawson D."/>
            <person name="Kodira C."/>
            <person name="Sutton G."/>
            <person name="Meyer J."/>
            <person name="Hill C.A."/>
            <person name="Birren B."/>
            <person name="Nene V."/>
            <person name="Collins F."/>
            <person name="Alarcon-Chaidez F."/>
            <person name="Wikel S."/>
            <person name="Strausberg R."/>
        </authorList>
    </citation>
    <scope>NUCLEOTIDE SEQUENCE [LARGE SCALE GENOMIC DNA]</scope>
    <source>
        <strain evidence="4">Wikel</strain>
        <strain evidence="2">Wikel colony</strain>
    </source>
</reference>
<evidence type="ECO:0000313" key="4">
    <source>
        <dbReference type="Proteomes" id="UP000001555"/>
    </source>
</evidence>
<reference evidence="3" key="2">
    <citation type="submission" date="2020-05" db="UniProtKB">
        <authorList>
            <consortium name="EnsemblMetazoa"/>
        </authorList>
    </citation>
    <scope>IDENTIFICATION</scope>
    <source>
        <strain evidence="3">wikel</strain>
    </source>
</reference>
<dbReference type="EMBL" id="DS792129">
    <property type="protein sequence ID" value="EEC10207.1"/>
    <property type="molecule type" value="Genomic_DNA"/>
</dbReference>
<dbReference type="HOGENOM" id="CLU_2199829_0_0_1"/>
<feature type="compositionally biased region" description="Basic residues" evidence="1">
    <location>
        <begin position="1"/>
        <end position="16"/>
    </location>
</feature>